<feature type="domain" description="DNA replication factor Cdt1 C-terminal" evidence="4">
    <location>
        <begin position="304"/>
        <end position="432"/>
    </location>
</feature>
<sequence>MAPILKRRKIIDGTGSQFAFTNTINAFGKVSKSASIHITSKRDIDSDSDTERKHKPACCSINSKKRRREEDSDAMLREQPGNIIRVAANQDIKKTPIKKVRFAIVHETRRLAIGGNRESIVPCIVNKSSGKEEDVFDEETQDLINLQSALLNALALHYAHHGTASPVDVKGLISQTEQKWGKRRVTIEDIQLVLGIQHSETKSALSLAQRSKSRVCVEYDSTAVYPIPVETLKTQFRAAITRLQGSSFPKEEIKIYIDAEDVPLSKGAQRLQDIKSTSLKVQPPSQTNQTATAEQTTSAKRATSLLSRILQKETLAANSPAGPTPEMLSRRASLQRLEEIIPILCVLSDSSTSVSGRNLYTSTTSLASLSSLGSSLGLGPMPPAKVVSFTMSNVVQHLQNSMRHPIAREEAVQAIRLLADEIAPRWIGVRDVGSVIGVTFRGKIGRAEWSRRLQELLM</sequence>
<dbReference type="InterPro" id="IPR032054">
    <property type="entry name" value="Cdt1_C"/>
</dbReference>
<keyword evidence="6" id="KW-1185">Reference proteome</keyword>
<name>A0A8H3ILJ9_9LECA</name>
<dbReference type="Pfam" id="PF16679">
    <property type="entry name" value="CDT1_C"/>
    <property type="match status" value="1"/>
</dbReference>
<evidence type="ECO:0000256" key="1">
    <source>
        <dbReference type="ARBA" id="ARBA00008356"/>
    </source>
</evidence>
<dbReference type="Pfam" id="PF26121">
    <property type="entry name" value="HTH_CDT1"/>
    <property type="match status" value="1"/>
</dbReference>
<feature type="compositionally biased region" description="Low complexity" evidence="3">
    <location>
        <begin position="286"/>
        <end position="298"/>
    </location>
</feature>
<comment type="similarity">
    <text evidence="1">Belongs to the Cdt1 family.</text>
</comment>
<dbReference type="OrthoDB" id="341730at2759"/>
<gene>
    <name evidence="5" type="ORF">GOMPHAMPRED_006592</name>
</gene>
<dbReference type="EMBL" id="CAJPDQ010000045">
    <property type="protein sequence ID" value="CAF9932497.1"/>
    <property type="molecule type" value="Genomic_DNA"/>
</dbReference>
<evidence type="ECO:0000256" key="2">
    <source>
        <dbReference type="ARBA" id="ARBA00023306"/>
    </source>
</evidence>
<protein>
    <recommendedName>
        <fullName evidence="4">DNA replication factor Cdt1 C-terminal domain-containing protein</fullName>
    </recommendedName>
</protein>
<reference evidence="5" key="1">
    <citation type="submission" date="2021-03" db="EMBL/GenBank/DDBJ databases">
        <authorList>
            <person name="Tagirdzhanova G."/>
        </authorList>
    </citation>
    <scope>NUCLEOTIDE SEQUENCE</scope>
</reference>
<dbReference type="InterPro" id="IPR038090">
    <property type="entry name" value="Cdt1_C_WH_dom_sf"/>
</dbReference>
<feature type="region of interest" description="Disordered" evidence="3">
    <location>
        <begin position="279"/>
        <end position="298"/>
    </location>
</feature>
<dbReference type="AlphaFoldDB" id="A0A8H3ILJ9"/>
<dbReference type="Proteomes" id="UP000664169">
    <property type="component" value="Unassembled WGS sequence"/>
</dbReference>
<evidence type="ECO:0000313" key="6">
    <source>
        <dbReference type="Proteomes" id="UP000664169"/>
    </source>
</evidence>
<comment type="caution">
    <text evidence="5">The sequence shown here is derived from an EMBL/GenBank/DDBJ whole genome shotgun (WGS) entry which is preliminary data.</text>
</comment>
<evidence type="ECO:0000259" key="4">
    <source>
        <dbReference type="Pfam" id="PF16679"/>
    </source>
</evidence>
<evidence type="ECO:0000313" key="5">
    <source>
        <dbReference type="EMBL" id="CAF9932497.1"/>
    </source>
</evidence>
<organism evidence="5 6">
    <name type="scientific">Gomphillus americanus</name>
    <dbReference type="NCBI Taxonomy" id="1940652"/>
    <lineage>
        <taxon>Eukaryota</taxon>
        <taxon>Fungi</taxon>
        <taxon>Dikarya</taxon>
        <taxon>Ascomycota</taxon>
        <taxon>Pezizomycotina</taxon>
        <taxon>Lecanoromycetes</taxon>
        <taxon>OSLEUM clade</taxon>
        <taxon>Ostropomycetidae</taxon>
        <taxon>Ostropales</taxon>
        <taxon>Graphidaceae</taxon>
        <taxon>Gomphilloideae</taxon>
        <taxon>Gomphillus</taxon>
    </lineage>
</organism>
<proteinExistence type="inferred from homology"/>
<evidence type="ECO:0000256" key="3">
    <source>
        <dbReference type="SAM" id="MobiDB-lite"/>
    </source>
</evidence>
<accession>A0A8H3ILJ9</accession>
<dbReference type="Gene3D" id="1.10.10.1420">
    <property type="entry name" value="DNA replication factor Cdt1, C-terminal WH domain"/>
    <property type="match status" value="1"/>
</dbReference>
<keyword evidence="2" id="KW-0131">Cell cycle</keyword>